<accession>A0A023B4D9</accession>
<evidence type="ECO:0000313" key="2">
    <source>
        <dbReference type="Proteomes" id="UP000019763"/>
    </source>
</evidence>
<dbReference type="EMBL" id="AFNH02000762">
    <property type="protein sequence ID" value="EZG56715.1"/>
    <property type="molecule type" value="Genomic_DNA"/>
</dbReference>
<dbReference type="RefSeq" id="XP_011131183.1">
    <property type="nucleotide sequence ID" value="XM_011132881.1"/>
</dbReference>
<dbReference type="VEuPathDB" id="CryptoDB:GNI_101740"/>
<proteinExistence type="predicted"/>
<dbReference type="Proteomes" id="UP000019763">
    <property type="component" value="Unassembled WGS sequence"/>
</dbReference>
<dbReference type="GeneID" id="22913601"/>
<reference evidence="1" key="1">
    <citation type="submission" date="2013-12" db="EMBL/GenBank/DDBJ databases">
        <authorList>
            <person name="Omoto C.K."/>
            <person name="Sibley D."/>
            <person name="Venepally P."/>
            <person name="Hadjithomas M."/>
            <person name="Karamycheva S."/>
            <person name="Brunk B."/>
            <person name="Roos D."/>
            <person name="Caler E."/>
            <person name="Lorenzi H."/>
        </authorList>
    </citation>
    <scope>NUCLEOTIDE SEQUENCE</scope>
</reference>
<dbReference type="AlphaFoldDB" id="A0A023B4D9"/>
<protein>
    <submittedName>
        <fullName evidence="1">Uncharacterized protein</fullName>
    </submittedName>
</protein>
<organism evidence="1 2">
    <name type="scientific">Gregarina niphandrodes</name>
    <name type="common">Septate eugregarine</name>
    <dbReference type="NCBI Taxonomy" id="110365"/>
    <lineage>
        <taxon>Eukaryota</taxon>
        <taxon>Sar</taxon>
        <taxon>Alveolata</taxon>
        <taxon>Apicomplexa</taxon>
        <taxon>Conoidasida</taxon>
        <taxon>Gregarinasina</taxon>
        <taxon>Eugregarinorida</taxon>
        <taxon>Gregarinidae</taxon>
        <taxon>Gregarina</taxon>
    </lineage>
</organism>
<keyword evidence="2" id="KW-1185">Reference proteome</keyword>
<sequence length="179" mass="19939">MFPATKRDAAGISHSIGNIGACVDNLQTSSPTSADLPIPDVPQMTALITEASMQRINPNNSLSQAPGRRDILSCQKTDSLWTNRFADVSGMANGLRSRESNLFQKAFSGSCMCWHRLRNETRGDNSRDFLTKGKLVLDEVSIRECLEDDLDICKTDNCHLSRLTYFVIYFGSRKTITRT</sequence>
<gene>
    <name evidence="1" type="ORF">GNI_101740</name>
</gene>
<evidence type="ECO:0000313" key="1">
    <source>
        <dbReference type="EMBL" id="EZG56715.1"/>
    </source>
</evidence>
<comment type="caution">
    <text evidence="1">The sequence shown here is derived from an EMBL/GenBank/DDBJ whole genome shotgun (WGS) entry which is preliminary data.</text>
</comment>
<name>A0A023B4D9_GRENI</name>